<feature type="binding site" description="axial binding residue" evidence="16">
    <location>
        <position position="210"/>
    </location>
    <ligand>
        <name>heme b</name>
        <dbReference type="ChEBI" id="CHEBI:60344"/>
    </ligand>
    <ligandPart>
        <name>Fe</name>
        <dbReference type="ChEBI" id="CHEBI:18248"/>
    </ligandPart>
</feature>
<organism evidence="21 22">
    <name type="scientific">Riccia fluitans</name>
    <dbReference type="NCBI Taxonomy" id="41844"/>
    <lineage>
        <taxon>Eukaryota</taxon>
        <taxon>Viridiplantae</taxon>
        <taxon>Streptophyta</taxon>
        <taxon>Embryophyta</taxon>
        <taxon>Marchantiophyta</taxon>
        <taxon>Marchantiopsida</taxon>
        <taxon>Marchantiidae</taxon>
        <taxon>Marchantiales</taxon>
        <taxon>Ricciaceae</taxon>
        <taxon>Riccia</taxon>
    </lineage>
</organism>
<feature type="binding site" evidence="16">
    <location>
        <position position="271"/>
    </location>
    <ligand>
        <name>Ca(2+)</name>
        <dbReference type="ChEBI" id="CHEBI:29108"/>
        <label>2</label>
    </ligand>
</feature>
<keyword evidence="8 19" id="KW-0732">Signal</keyword>
<feature type="binding site" evidence="16">
    <location>
        <position position="89"/>
    </location>
    <ligand>
        <name>Ca(2+)</name>
        <dbReference type="ChEBI" id="CHEBI:29108"/>
        <label>1</label>
    </ligand>
</feature>
<evidence type="ECO:0000256" key="16">
    <source>
        <dbReference type="PIRSR" id="PIRSR600823-3"/>
    </source>
</evidence>
<feature type="disulfide bond" evidence="18">
    <location>
        <begin position="52"/>
        <end position="132"/>
    </location>
</feature>
<feature type="signal peptide" evidence="19">
    <location>
        <begin position="1"/>
        <end position="28"/>
    </location>
</feature>
<evidence type="ECO:0000256" key="5">
    <source>
        <dbReference type="ARBA" id="ARBA00022559"/>
    </source>
</evidence>
<feature type="binding site" evidence="16">
    <location>
        <position position="87"/>
    </location>
    <ligand>
        <name>Ca(2+)</name>
        <dbReference type="ChEBI" id="CHEBI:29108"/>
        <label>1</label>
    </ligand>
</feature>
<dbReference type="PROSITE" id="PS50873">
    <property type="entry name" value="PEROXIDASE_4"/>
    <property type="match status" value="1"/>
</dbReference>
<feature type="binding site" evidence="16">
    <location>
        <position position="262"/>
    </location>
    <ligand>
        <name>Ca(2+)</name>
        <dbReference type="ChEBI" id="CHEBI:29108"/>
        <label>2</label>
    </ligand>
</feature>
<evidence type="ECO:0000256" key="10">
    <source>
        <dbReference type="ARBA" id="ARBA00023002"/>
    </source>
</evidence>
<feature type="disulfide bond" evidence="18">
    <location>
        <begin position="217"/>
        <end position="249"/>
    </location>
</feature>
<evidence type="ECO:0000256" key="6">
    <source>
        <dbReference type="ARBA" id="ARBA00022617"/>
    </source>
</evidence>
<evidence type="ECO:0000256" key="19">
    <source>
        <dbReference type="RuleBase" id="RU362060"/>
    </source>
</evidence>
<dbReference type="FunFam" id="1.10.420.10:FF:000010">
    <property type="entry name" value="Peroxidase"/>
    <property type="match status" value="1"/>
</dbReference>
<feature type="chain" id="PRO_5044532835" description="Peroxidase" evidence="19">
    <location>
        <begin position="29"/>
        <end position="344"/>
    </location>
</feature>
<dbReference type="InterPro" id="IPR033905">
    <property type="entry name" value="Secretory_peroxidase"/>
</dbReference>
<dbReference type="GO" id="GO:0042744">
    <property type="term" value="P:hydrogen peroxide catabolic process"/>
    <property type="evidence" value="ECO:0007669"/>
    <property type="project" value="UniProtKB-KW"/>
</dbReference>
<feature type="domain" description="Plant heme peroxidase family profile" evidence="20">
    <location>
        <begin position="42"/>
        <end position="344"/>
    </location>
</feature>
<keyword evidence="6 19" id="KW-0349">Heme</keyword>
<dbReference type="EC" id="1.11.1.7" evidence="3 19"/>
<dbReference type="Proteomes" id="UP001605036">
    <property type="component" value="Unassembled WGS sequence"/>
</dbReference>
<sequence>MFGLQQQMSLCTITKVLALLLLVASADAHGYGHEYGDDDGSDTLVDFYTNDCPAARSIVQLTLKAAIQNDKGLAAALLRLHFHDCFVRGCDASVLLDSTPSNVAEKDSLANKNSIRGFETIDAIKSAVEAVCPGVVSCADILALAARDSVIEIGGPAWEVSSGRRDGLVSSSFESLVNLPPPFADLTTLVNMFAAKGLTEKEMVILSGSHTIGITHCGVIQNRLYNSTGPGGVDPTLDAAYAAKLKVQCPFGTGAGNVIPMDPKNGGAKFDSNYFSNVLANKGIFTSDAALITSSVSRAFVQVEASGPKKPFFDDFAAAMVKMSNIDVIRAPAGEVRRNCRVSN</sequence>
<evidence type="ECO:0000256" key="2">
    <source>
        <dbReference type="ARBA" id="ARBA00006873"/>
    </source>
</evidence>
<keyword evidence="5 19" id="KW-0575">Peroxidase</keyword>
<dbReference type="Gene3D" id="1.10.520.10">
    <property type="match status" value="1"/>
</dbReference>
<evidence type="ECO:0000256" key="1">
    <source>
        <dbReference type="ARBA" id="ARBA00000189"/>
    </source>
</evidence>
<dbReference type="GO" id="GO:0006952">
    <property type="term" value="P:defense response"/>
    <property type="evidence" value="ECO:0007669"/>
    <property type="project" value="UniProtKB-ARBA"/>
</dbReference>
<evidence type="ECO:0000256" key="18">
    <source>
        <dbReference type="PIRSR" id="PIRSR600823-5"/>
    </source>
</evidence>
<dbReference type="EMBL" id="JBHFFA010000007">
    <property type="protein sequence ID" value="KAL2611164.1"/>
    <property type="molecule type" value="Genomic_DNA"/>
</dbReference>
<evidence type="ECO:0000256" key="7">
    <source>
        <dbReference type="ARBA" id="ARBA00022723"/>
    </source>
</evidence>
<keyword evidence="12 18" id="KW-1015">Disulfide bond</keyword>
<dbReference type="GO" id="GO:0051707">
    <property type="term" value="P:response to other organism"/>
    <property type="evidence" value="ECO:0007669"/>
    <property type="project" value="UniProtKB-ARBA"/>
</dbReference>
<evidence type="ECO:0000313" key="21">
    <source>
        <dbReference type="EMBL" id="KAL2611164.1"/>
    </source>
</evidence>
<feature type="binding site" evidence="16">
    <location>
        <position position="84"/>
    </location>
    <ligand>
        <name>Ca(2+)</name>
        <dbReference type="ChEBI" id="CHEBI:29108"/>
        <label>1</label>
    </ligand>
</feature>
<dbReference type="Pfam" id="PF00141">
    <property type="entry name" value="peroxidase"/>
    <property type="match status" value="1"/>
</dbReference>
<dbReference type="GO" id="GO:0020037">
    <property type="term" value="F:heme binding"/>
    <property type="evidence" value="ECO:0007669"/>
    <property type="project" value="UniProtKB-UniRule"/>
</dbReference>
<dbReference type="SUPFAM" id="SSF48113">
    <property type="entry name" value="Heme-dependent peroxidases"/>
    <property type="match status" value="1"/>
</dbReference>
<evidence type="ECO:0000256" key="14">
    <source>
        <dbReference type="PIRSR" id="PIRSR600823-1"/>
    </source>
</evidence>
<dbReference type="PRINTS" id="PR00461">
    <property type="entry name" value="PLPEROXIDASE"/>
</dbReference>
<feature type="site" description="Transition state stabilizer" evidence="17">
    <location>
        <position position="79"/>
    </location>
</feature>
<feature type="binding site" evidence="15">
    <location>
        <position position="180"/>
    </location>
    <ligand>
        <name>substrate</name>
    </ligand>
</feature>
<comment type="caution">
    <text evidence="21">The sequence shown here is derived from an EMBL/GenBank/DDBJ whole genome shotgun (WGS) entry which is preliminary data.</text>
</comment>
<evidence type="ECO:0000256" key="4">
    <source>
        <dbReference type="ARBA" id="ARBA00022525"/>
    </source>
</evidence>
<evidence type="ECO:0000256" key="13">
    <source>
        <dbReference type="ARBA" id="ARBA00023324"/>
    </source>
</evidence>
<keyword evidence="22" id="KW-1185">Reference proteome</keyword>
<evidence type="ECO:0000256" key="11">
    <source>
        <dbReference type="ARBA" id="ARBA00023004"/>
    </source>
</evidence>
<feature type="binding site" evidence="16">
    <location>
        <position position="211"/>
    </location>
    <ligand>
        <name>Ca(2+)</name>
        <dbReference type="ChEBI" id="CHEBI:29108"/>
        <label>2</label>
    </ligand>
</feature>
<keyword evidence="4 19" id="KW-0964">Secreted</keyword>
<feature type="disulfide bond" evidence="18">
    <location>
        <begin position="138"/>
        <end position="340"/>
    </location>
</feature>
<keyword evidence="10 19" id="KW-0560">Oxidoreductase</keyword>
<evidence type="ECO:0000256" key="9">
    <source>
        <dbReference type="ARBA" id="ARBA00022837"/>
    </source>
</evidence>
<name>A0ABD1XQF2_9MARC</name>
<keyword evidence="7 16" id="KW-0479">Metal-binding</keyword>
<dbReference type="GO" id="GO:0006979">
    <property type="term" value="P:response to oxidative stress"/>
    <property type="evidence" value="ECO:0007669"/>
    <property type="project" value="UniProtKB-UniRule"/>
</dbReference>
<reference evidence="21 22" key="1">
    <citation type="submission" date="2024-09" db="EMBL/GenBank/DDBJ databases">
        <title>Chromosome-scale assembly of Riccia fluitans.</title>
        <authorList>
            <person name="Paukszto L."/>
            <person name="Sawicki J."/>
            <person name="Karawczyk K."/>
            <person name="Piernik-Szablinska J."/>
            <person name="Szczecinska M."/>
            <person name="Mazdziarz M."/>
        </authorList>
    </citation>
    <scope>NUCLEOTIDE SEQUENCE [LARGE SCALE GENOMIC DNA]</scope>
    <source>
        <strain evidence="21">Rf_01</strain>
        <tissue evidence="21">Aerial parts of the thallus</tissue>
    </source>
</reference>
<feature type="binding site" evidence="16">
    <location>
        <position position="93"/>
    </location>
    <ligand>
        <name>Ca(2+)</name>
        <dbReference type="ChEBI" id="CHEBI:29108"/>
        <label>1</label>
    </ligand>
</feature>
<dbReference type="GO" id="GO:0005576">
    <property type="term" value="C:extracellular region"/>
    <property type="evidence" value="ECO:0007669"/>
    <property type="project" value="UniProtKB-SubCell"/>
</dbReference>
<evidence type="ECO:0000313" key="22">
    <source>
        <dbReference type="Proteomes" id="UP001605036"/>
    </source>
</evidence>
<evidence type="ECO:0000256" key="8">
    <source>
        <dbReference type="ARBA" id="ARBA00022729"/>
    </source>
</evidence>
<dbReference type="CDD" id="cd00693">
    <property type="entry name" value="secretory_peroxidase"/>
    <property type="match status" value="1"/>
</dbReference>
<evidence type="ECO:0000256" key="17">
    <source>
        <dbReference type="PIRSR" id="PIRSR600823-4"/>
    </source>
</evidence>
<comment type="subcellular location">
    <subcellularLocation>
        <location evidence="19">Secreted</location>
    </subcellularLocation>
</comment>
<keyword evidence="11 16" id="KW-0408">Iron</keyword>
<dbReference type="PRINTS" id="PR00458">
    <property type="entry name" value="PEROXIDASE"/>
</dbReference>
<dbReference type="InterPro" id="IPR010255">
    <property type="entry name" value="Haem_peroxidase_sf"/>
</dbReference>
<keyword evidence="13 19" id="KW-0376">Hydrogen peroxide</keyword>
<evidence type="ECO:0000256" key="12">
    <source>
        <dbReference type="ARBA" id="ARBA00023157"/>
    </source>
</evidence>
<dbReference type="FunFam" id="1.10.520.10:FF:000001">
    <property type="entry name" value="Peroxidase"/>
    <property type="match status" value="1"/>
</dbReference>
<dbReference type="InterPro" id="IPR019794">
    <property type="entry name" value="Peroxidases_AS"/>
</dbReference>
<comment type="similarity">
    <text evidence="2">Belongs to the peroxidase family. Ascorbate peroxidase subfamily.</text>
</comment>
<protein>
    <recommendedName>
        <fullName evidence="3 19">Peroxidase</fullName>
        <ecNumber evidence="3 19">1.11.1.7</ecNumber>
    </recommendedName>
</protein>
<feature type="binding site" evidence="16">
    <location>
        <position position="91"/>
    </location>
    <ligand>
        <name>Ca(2+)</name>
        <dbReference type="ChEBI" id="CHEBI:29108"/>
        <label>1</label>
    </ligand>
</feature>
<dbReference type="PROSITE" id="PS00436">
    <property type="entry name" value="PEROXIDASE_2"/>
    <property type="match status" value="1"/>
</dbReference>
<evidence type="ECO:0000256" key="3">
    <source>
        <dbReference type="ARBA" id="ARBA00012313"/>
    </source>
</evidence>
<dbReference type="Gene3D" id="1.10.420.10">
    <property type="entry name" value="Peroxidase, domain 2"/>
    <property type="match status" value="1"/>
</dbReference>
<dbReference type="AlphaFoldDB" id="A0ABD1XQF2"/>
<evidence type="ECO:0000259" key="20">
    <source>
        <dbReference type="PROSITE" id="PS50873"/>
    </source>
</evidence>
<dbReference type="PROSITE" id="PS00435">
    <property type="entry name" value="PEROXIDASE_1"/>
    <property type="match status" value="1"/>
</dbReference>
<comment type="similarity">
    <text evidence="19">Belongs to the peroxidase family. Classical plant (class III) peroxidase subfamily.</text>
</comment>
<keyword evidence="9 16" id="KW-0106">Calcium</keyword>
<dbReference type="PANTHER" id="PTHR31235">
    <property type="entry name" value="PEROXIDASE 25-RELATED"/>
    <property type="match status" value="1"/>
</dbReference>
<dbReference type="InterPro" id="IPR000823">
    <property type="entry name" value="Peroxidase_pln"/>
</dbReference>
<feature type="disulfide bond" evidence="18">
    <location>
        <begin position="85"/>
        <end position="90"/>
    </location>
</feature>
<dbReference type="GO" id="GO:0140825">
    <property type="term" value="F:lactoperoxidase activity"/>
    <property type="evidence" value="ECO:0007669"/>
    <property type="project" value="UniProtKB-EC"/>
</dbReference>
<evidence type="ECO:0000256" key="15">
    <source>
        <dbReference type="PIRSR" id="PIRSR600823-2"/>
    </source>
</evidence>
<gene>
    <name evidence="21" type="ORF">R1flu_022856</name>
</gene>
<feature type="active site" description="Proton acceptor" evidence="14">
    <location>
        <position position="83"/>
    </location>
</feature>
<dbReference type="InterPro" id="IPR019793">
    <property type="entry name" value="Peroxidases_heam-ligand_BS"/>
</dbReference>
<dbReference type="InterPro" id="IPR002016">
    <property type="entry name" value="Haem_peroxidase"/>
</dbReference>
<proteinExistence type="inferred from homology"/>
<dbReference type="GO" id="GO:0046872">
    <property type="term" value="F:metal ion binding"/>
    <property type="evidence" value="ECO:0007669"/>
    <property type="project" value="UniProtKB-UniRule"/>
</dbReference>
<comment type="catalytic activity">
    <reaction evidence="1 19">
        <text>2 a phenolic donor + H2O2 = 2 a phenolic radical donor + 2 H2O</text>
        <dbReference type="Rhea" id="RHEA:56136"/>
        <dbReference type="ChEBI" id="CHEBI:15377"/>
        <dbReference type="ChEBI" id="CHEBI:16240"/>
        <dbReference type="ChEBI" id="CHEBI:139520"/>
        <dbReference type="ChEBI" id="CHEBI:139521"/>
        <dbReference type="EC" id="1.11.1.7"/>
    </reaction>
</comment>
<accession>A0ABD1XQF2</accession>
<feature type="binding site" evidence="16">
    <location>
        <position position="105"/>
    </location>
    <ligand>
        <name>Ca(2+)</name>
        <dbReference type="ChEBI" id="CHEBI:29108"/>
        <label>1</label>
    </ligand>
</feature>
<comment type="cofactor">
    <cofactor evidence="16 19">
        <name>Ca(2+)</name>
        <dbReference type="ChEBI" id="CHEBI:29108"/>
    </cofactor>
    <text evidence="16 19">Binds 2 calcium ions per subunit.</text>
</comment>
<comment type="cofactor">
    <cofactor evidence="16 19">
        <name>heme b</name>
        <dbReference type="ChEBI" id="CHEBI:60344"/>
    </cofactor>
    <text evidence="16 19">Binds 1 heme b (iron(II)-protoporphyrin IX) group per subunit.</text>
</comment>
<comment type="function">
    <text evidence="19">Removal of H(2)O(2), oxidation of toxic reductants, biosynthesis and degradation of lignin, suberization, auxin catabolism, response to environmental stresses such as wounding, pathogen attack and oxidative stress.</text>
</comment>